<evidence type="ECO:0000256" key="2">
    <source>
        <dbReference type="ARBA" id="ARBA00022630"/>
    </source>
</evidence>
<name>A0AAI9E989_9PEZI</name>
<keyword evidence="8" id="KW-1185">Reference proteome</keyword>
<feature type="chain" id="PRO_5042536771" evidence="5">
    <location>
        <begin position="16"/>
        <end position="502"/>
    </location>
</feature>
<feature type="signal peptide" evidence="5">
    <location>
        <begin position="1"/>
        <end position="15"/>
    </location>
</feature>
<dbReference type="SUPFAM" id="SSF56176">
    <property type="entry name" value="FAD-binding/transporter-associated domain-like"/>
    <property type="match status" value="1"/>
</dbReference>
<proteinExistence type="inferred from homology"/>
<comment type="similarity">
    <text evidence="1">Belongs to the oxygen-dependent FAD-linked oxidoreductase family.</text>
</comment>
<accession>A0AAI9E989</accession>
<evidence type="ECO:0000256" key="1">
    <source>
        <dbReference type="ARBA" id="ARBA00005466"/>
    </source>
</evidence>
<dbReference type="PROSITE" id="PS51387">
    <property type="entry name" value="FAD_PCMH"/>
    <property type="match status" value="1"/>
</dbReference>
<evidence type="ECO:0000259" key="6">
    <source>
        <dbReference type="PROSITE" id="PS51387"/>
    </source>
</evidence>
<evidence type="ECO:0000256" key="5">
    <source>
        <dbReference type="SAM" id="SignalP"/>
    </source>
</evidence>
<dbReference type="InterPro" id="IPR016169">
    <property type="entry name" value="FAD-bd_PCMH_sub2"/>
</dbReference>
<keyword evidence="2" id="KW-0285">Flavoprotein</keyword>
<comment type="caution">
    <text evidence="7">The sequence shown here is derived from an EMBL/GenBank/DDBJ whole genome shotgun (WGS) entry which is preliminary data.</text>
</comment>
<dbReference type="InterPro" id="IPR036318">
    <property type="entry name" value="FAD-bd_PCMH-like_sf"/>
</dbReference>
<protein>
    <submittedName>
        <fullName evidence="7">Related to 6-hydroxy-d-nicotine oxidase</fullName>
    </submittedName>
</protein>
<dbReference type="EMBL" id="CAVMBE010000012">
    <property type="protein sequence ID" value="CAK3922501.1"/>
    <property type="molecule type" value="Genomic_DNA"/>
</dbReference>
<dbReference type="Pfam" id="PF01565">
    <property type="entry name" value="FAD_binding_4"/>
    <property type="match status" value="1"/>
</dbReference>
<dbReference type="GO" id="GO:0071949">
    <property type="term" value="F:FAD binding"/>
    <property type="evidence" value="ECO:0007669"/>
    <property type="project" value="InterPro"/>
</dbReference>
<dbReference type="Gene3D" id="3.30.465.10">
    <property type="match status" value="1"/>
</dbReference>
<reference evidence="7" key="1">
    <citation type="submission" date="2023-11" db="EMBL/GenBank/DDBJ databases">
        <authorList>
            <person name="Alioto T."/>
            <person name="Alioto T."/>
            <person name="Gomez Garrido J."/>
        </authorList>
    </citation>
    <scope>NUCLEOTIDE SEQUENCE</scope>
</reference>
<dbReference type="InterPro" id="IPR006094">
    <property type="entry name" value="Oxid_FAD_bind_N"/>
</dbReference>
<keyword evidence="4" id="KW-0560">Oxidoreductase</keyword>
<dbReference type="GO" id="GO:0016491">
    <property type="term" value="F:oxidoreductase activity"/>
    <property type="evidence" value="ECO:0007669"/>
    <property type="project" value="UniProtKB-KW"/>
</dbReference>
<keyword evidence="3" id="KW-0274">FAD</keyword>
<evidence type="ECO:0000256" key="4">
    <source>
        <dbReference type="ARBA" id="ARBA00023002"/>
    </source>
</evidence>
<dbReference type="InterPro" id="IPR016166">
    <property type="entry name" value="FAD-bd_PCMH"/>
</dbReference>
<evidence type="ECO:0000313" key="8">
    <source>
        <dbReference type="Proteomes" id="UP001296104"/>
    </source>
</evidence>
<dbReference type="AlphaFoldDB" id="A0AAI9E989"/>
<keyword evidence="5" id="KW-0732">Signal</keyword>
<gene>
    <name evidence="7" type="ORF">LECACI_7A002798</name>
</gene>
<dbReference type="PANTHER" id="PTHR42973:SF53">
    <property type="entry name" value="FAD-BINDING PCMH-TYPE DOMAIN-CONTAINING PROTEIN-RELATED"/>
    <property type="match status" value="1"/>
</dbReference>
<dbReference type="Proteomes" id="UP001296104">
    <property type="component" value="Unassembled WGS sequence"/>
</dbReference>
<evidence type="ECO:0000313" key="7">
    <source>
        <dbReference type="EMBL" id="CAK3922501.1"/>
    </source>
</evidence>
<feature type="domain" description="FAD-binding PCMH-type" evidence="6">
    <location>
        <begin position="53"/>
        <end position="227"/>
    </location>
</feature>
<dbReference type="InterPro" id="IPR050416">
    <property type="entry name" value="FAD-linked_Oxidoreductase"/>
</dbReference>
<evidence type="ECO:0000256" key="3">
    <source>
        <dbReference type="ARBA" id="ARBA00022827"/>
    </source>
</evidence>
<organism evidence="7 8">
    <name type="scientific">Lecanosticta acicola</name>
    <dbReference type="NCBI Taxonomy" id="111012"/>
    <lineage>
        <taxon>Eukaryota</taxon>
        <taxon>Fungi</taxon>
        <taxon>Dikarya</taxon>
        <taxon>Ascomycota</taxon>
        <taxon>Pezizomycotina</taxon>
        <taxon>Dothideomycetes</taxon>
        <taxon>Dothideomycetidae</taxon>
        <taxon>Mycosphaerellales</taxon>
        <taxon>Mycosphaerellaceae</taxon>
        <taxon>Lecanosticta</taxon>
    </lineage>
</organism>
<dbReference type="PANTHER" id="PTHR42973">
    <property type="entry name" value="BINDING OXIDOREDUCTASE, PUTATIVE (AFU_ORTHOLOGUE AFUA_1G17690)-RELATED"/>
    <property type="match status" value="1"/>
</dbReference>
<sequence length="502" mass="54574">MLLPALLLLFAAALSMRTSQHCCNELGQCLPAQVLIPNMKNYTAYNKRWSDTASAQPACIFLPRSTDHVATAVRVFTAGGLQNHTCHFAIVSGGTSTGPGANDIDGGITLDLSLMDRAALNHNQTVAYIQPAASWPNVYNAFKGTGHTVAGGDNTAVAGMVLAGGISLFQGRMGFSADNVVNYQMVDATGEILNVDRSSHPDLFLALKGGGNNFGIVTRVDMKPIRQSSLIWGGETTVPMNATSAVLSSLDFFVRNSGMDPASGARVTFSWNGTAGGITNFMWNTINDRSQTSLMPFFGIGPQISSKMQNNISLSDLIPHNQMRNDPHVHRSMFATVTVISSNCTLFDVNRWTNAIIHNYQYLKGVEWRWSYDPLPNFYRNGGVNVMGLNYTKADLMIVSFNPSWSDPAYDKDITLAAKAWVNAIQQETNVRNTSYPFEYLGYAAPFQDPFASYGASNLQFLQDTAKKYDPTGVFQTLVPGGFKLSRAGQKASRPTLNLPPA</sequence>